<comment type="caution">
    <text evidence="3">The sequence shown here is derived from an EMBL/GenBank/DDBJ whole genome shotgun (WGS) entry which is preliminary data.</text>
</comment>
<dbReference type="CDD" id="cd05233">
    <property type="entry name" value="SDR_c"/>
    <property type="match status" value="1"/>
</dbReference>
<proteinExistence type="inferred from homology"/>
<evidence type="ECO:0000313" key="3">
    <source>
        <dbReference type="EMBL" id="MCW9713811.1"/>
    </source>
</evidence>
<dbReference type="PROSITE" id="PS00061">
    <property type="entry name" value="ADH_SHORT"/>
    <property type="match status" value="1"/>
</dbReference>
<evidence type="ECO:0000256" key="1">
    <source>
        <dbReference type="ARBA" id="ARBA00006484"/>
    </source>
</evidence>
<accession>A0ABT3Q158</accession>
<dbReference type="InterPro" id="IPR020904">
    <property type="entry name" value="Sc_DH/Rdtase_CS"/>
</dbReference>
<keyword evidence="4" id="KW-1185">Reference proteome</keyword>
<dbReference type="NCBIfam" id="NF005559">
    <property type="entry name" value="PRK07231.1"/>
    <property type="match status" value="1"/>
</dbReference>
<protein>
    <submittedName>
        <fullName evidence="3">Glucose 1-dehydrogenase</fullName>
        <ecNumber evidence="3">1.1.1.47</ecNumber>
    </submittedName>
</protein>
<organism evidence="3 4">
    <name type="scientific">Fodinibius salicampi</name>
    <dbReference type="NCBI Taxonomy" id="1920655"/>
    <lineage>
        <taxon>Bacteria</taxon>
        <taxon>Pseudomonadati</taxon>
        <taxon>Balneolota</taxon>
        <taxon>Balneolia</taxon>
        <taxon>Balneolales</taxon>
        <taxon>Balneolaceae</taxon>
        <taxon>Fodinibius</taxon>
    </lineage>
</organism>
<dbReference type="PANTHER" id="PTHR24321:SF8">
    <property type="entry name" value="ESTRADIOL 17-BETA-DEHYDROGENASE 8-RELATED"/>
    <property type="match status" value="1"/>
</dbReference>
<keyword evidence="2 3" id="KW-0560">Oxidoreductase</keyword>
<dbReference type="InterPro" id="IPR036291">
    <property type="entry name" value="NAD(P)-bd_dom_sf"/>
</dbReference>
<dbReference type="SUPFAM" id="SSF51735">
    <property type="entry name" value="NAD(P)-binding Rossmann-fold domains"/>
    <property type="match status" value="1"/>
</dbReference>
<dbReference type="InterPro" id="IPR002347">
    <property type="entry name" value="SDR_fam"/>
</dbReference>
<dbReference type="Gene3D" id="3.40.50.720">
    <property type="entry name" value="NAD(P)-binding Rossmann-like Domain"/>
    <property type="match status" value="1"/>
</dbReference>
<evidence type="ECO:0000256" key="2">
    <source>
        <dbReference type="ARBA" id="ARBA00023002"/>
    </source>
</evidence>
<dbReference type="RefSeq" id="WP_265790770.1">
    <property type="nucleotide sequence ID" value="NZ_BAABRS010000003.1"/>
</dbReference>
<dbReference type="PRINTS" id="PR00081">
    <property type="entry name" value="GDHRDH"/>
</dbReference>
<dbReference type="Proteomes" id="UP001207337">
    <property type="component" value="Unassembled WGS sequence"/>
</dbReference>
<name>A0ABT3Q158_9BACT</name>
<sequence length="257" mass="27430">MSFEDKTIIVTGGAKGIGAGCAEVFHREHGNVVVLDVDESAGETFCELLGDRAQFIKCDVSREAEVEEAIEQAVAAFGGVDVLVNNAGILQYSKVTDTLEEDWDRILDINLKGAFLCAKHAIPHMIEAGAGIVINMSSVQAFVTQQNVAPYVTSKSALIGLTRSIAVDYAPEIRSVAICPGGVDTPLNRAAFQQSADPDRVRQETIDLHLVERMAQPDDIGELVAFIASEKGSFINGQPIRIDGGMGIKIGGSKKSE</sequence>
<dbReference type="PRINTS" id="PR00080">
    <property type="entry name" value="SDRFAMILY"/>
</dbReference>
<gene>
    <name evidence="3" type="ORF">LQ318_12940</name>
</gene>
<dbReference type="PANTHER" id="PTHR24321">
    <property type="entry name" value="DEHYDROGENASES, SHORT CHAIN"/>
    <property type="match status" value="1"/>
</dbReference>
<dbReference type="GO" id="GO:0047936">
    <property type="term" value="F:glucose 1-dehydrogenase [NAD(P)+] activity"/>
    <property type="evidence" value="ECO:0007669"/>
    <property type="project" value="UniProtKB-EC"/>
</dbReference>
<reference evidence="3 4" key="1">
    <citation type="submission" date="2021-11" db="EMBL/GenBank/DDBJ databases">
        <title>Aliifidinibius sp. nov., a new bacterium isolated from saline soil.</title>
        <authorList>
            <person name="Galisteo C."/>
            <person name="De La Haba R."/>
            <person name="Sanchez-Porro C."/>
            <person name="Ventosa A."/>
        </authorList>
    </citation>
    <scope>NUCLEOTIDE SEQUENCE [LARGE SCALE GENOMIC DNA]</scope>
    <source>
        <strain evidence="3 4">KACC 190600</strain>
    </source>
</reference>
<dbReference type="EMBL" id="JAJNDC010000003">
    <property type="protein sequence ID" value="MCW9713811.1"/>
    <property type="molecule type" value="Genomic_DNA"/>
</dbReference>
<dbReference type="Pfam" id="PF13561">
    <property type="entry name" value="adh_short_C2"/>
    <property type="match status" value="1"/>
</dbReference>
<dbReference type="EC" id="1.1.1.47" evidence="3"/>
<evidence type="ECO:0000313" key="4">
    <source>
        <dbReference type="Proteomes" id="UP001207337"/>
    </source>
</evidence>
<comment type="similarity">
    <text evidence="1">Belongs to the short-chain dehydrogenases/reductases (SDR) family.</text>
</comment>